<dbReference type="Proteomes" id="UP000001190">
    <property type="component" value="Chromosome"/>
</dbReference>
<dbReference type="AlphaFoldDB" id="B2HDZ8"/>
<reference evidence="1 2" key="1">
    <citation type="journal article" date="2008" name="Genome Res.">
        <title>Insights from the complete genome sequence of Mycobacterium marinum on the evolution of Mycobacterium tuberculosis.</title>
        <authorList>
            <person name="Stinear T.P."/>
            <person name="Seemann T."/>
            <person name="Harrison P.F."/>
            <person name="Jenkin G.A."/>
            <person name="Davies J.K."/>
            <person name="Johnson P.D."/>
            <person name="Abdellah Z."/>
            <person name="Arrowsmith C."/>
            <person name="Chillingworth T."/>
            <person name="Churcher C."/>
            <person name="Clarke K."/>
            <person name="Cronin A."/>
            <person name="Davis P."/>
            <person name="Goodhead I."/>
            <person name="Holroyd N."/>
            <person name="Jagels K."/>
            <person name="Lord A."/>
            <person name="Moule S."/>
            <person name="Mungall K."/>
            <person name="Norbertczak H."/>
            <person name="Quail M.A."/>
            <person name="Rabbinowitsch E."/>
            <person name="Walker D."/>
            <person name="White B."/>
            <person name="Whitehead S."/>
            <person name="Small P.L."/>
            <person name="Brosch R."/>
            <person name="Ramakrishnan L."/>
            <person name="Fischbach M.A."/>
            <person name="Parkhill J."/>
            <person name="Cole S.T."/>
        </authorList>
    </citation>
    <scope>NUCLEOTIDE SEQUENCE [LARGE SCALE GENOMIC DNA]</scope>
    <source>
        <strain evidence="2">ATCC BAA-535 / M</strain>
    </source>
</reference>
<protein>
    <submittedName>
        <fullName evidence="1">Uncharacterized protein</fullName>
    </submittedName>
</protein>
<keyword evidence="2" id="KW-1185">Reference proteome</keyword>
<sequence>MVAVGPSRKRGRLAAGAALVAVTALFGAGYPLCGRPSAEVGCAGGRPVTRPVDEGERVIVDYFNAVNDRDYGAAWGYLGRPMRAIYGATSPDHDRDGLAQFSLRMDQRVRCVRVTEIVNVGSADPQISASMGIQWYRVKLDAEYVAAAGALPAFYKASADPHAGAPPPLIMGQATSL</sequence>
<dbReference type="EMBL" id="CP000854">
    <property type="protein sequence ID" value="ACC41278.1"/>
    <property type="molecule type" value="Genomic_DNA"/>
</dbReference>
<dbReference type="HOGENOM" id="CLU_146012_0_0_11"/>
<gene>
    <name evidence="1" type="ordered locus">MMAR_2838</name>
</gene>
<evidence type="ECO:0000313" key="2">
    <source>
        <dbReference type="Proteomes" id="UP000001190"/>
    </source>
</evidence>
<organism evidence="1 2">
    <name type="scientific">Mycobacterium marinum (strain ATCC BAA-535 / M)</name>
    <dbReference type="NCBI Taxonomy" id="216594"/>
    <lineage>
        <taxon>Bacteria</taxon>
        <taxon>Bacillati</taxon>
        <taxon>Actinomycetota</taxon>
        <taxon>Actinomycetes</taxon>
        <taxon>Mycobacteriales</taxon>
        <taxon>Mycobacteriaceae</taxon>
        <taxon>Mycobacterium</taxon>
        <taxon>Mycobacterium ulcerans group</taxon>
    </lineage>
</organism>
<accession>B2HDZ8</accession>
<proteinExistence type="predicted"/>
<dbReference type="eggNOG" id="ENOG5031KFS">
    <property type="taxonomic scope" value="Bacteria"/>
</dbReference>
<evidence type="ECO:0000313" key="1">
    <source>
        <dbReference type="EMBL" id="ACC41278.1"/>
    </source>
</evidence>
<dbReference type="STRING" id="216594.MMAR_2838"/>
<dbReference type="KEGG" id="mmi:MMAR_2838"/>
<name>B2HDZ8_MYCMM</name>